<dbReference type="InterPro" id="IPR029510">
    <property type="entry name" value="Ald_DH_CS_GLU"/>
</dbReference>
<protein>
    <recommendedName>
        <fullName evidence="3">Aldehyde dehydrogenase</fullName>
    </recommendedName>
</protein>
<feature type="domain" description="Aldehyde dehydrogenase" evidence="6">
    <location>
        <begin position="22"/>
        <end position="444"/>
    </location>
</feature>
<dbReference type="PROSITE" id="PS00687">
    <property type="entry name" value="ALDEHYDE_DEHYDR_GLU"/>
    <property type="match status" value="1"/>
</dbReference>
<gene>
    <name evidence="7" type="ORF">P5G50_10015</name>
</gene>
<dbReference type="InterPro" id="IPR015590">
    <property type="entry name" value="Aldehyde_DH_dom"/>
</dbReference>
<name>A0ABT8KBF4_9MICO</name>
<dbReference type="PANTHER" id="PTHR43570:SF16">
    <property type="entry name" value="ALDEHYDE DEHYDROGENASE TYPE III, ISOFORM Q"/>
    <property type="match status" value="1"/>
</dbReference>
<keyword evidence="8" id="KW-1185">Reference proteome</keyword>
<dbReference type="Proteomes" id="UP001174208">
    <property type="component" value="Unassembled WGS sequence"/>
</dbReference>
<comment type="caution">
    <text evidence="7">The sequence shown here is derived from an EMBL/GenBank/DDBJ whole genome shotgun (WGS) entry which is preliminary data.</text>
</comment>
<dbReference type="RefSeq" id="WP_301212544.1">
    <property type="nucleotide sequence ID" value="NZ_JAROCF010000001.1"/>
</dbReference>
<dbReference type="InterPro" id="IPR016163">
    <property type="entry name" value="Ald_DH_C"/>
</dbReference>
<comment type="similarity">
    <text evidence="1 3 5">Belongs to the aldehyde dehydrogenase family.</text>
</comment>
<accession>A0ABT8KBF4</accession>
<evidence type="ECO:0000256" key="2">
    <source>
        <dbReference type="ARBA" id="ARBA00023002"/>
    </source>
</evidence>
<dbReference type="PIRSF" id="PIRSF036492">
    <property type="entry name" value="ALDH"/>
    <property type="match status" value="1"/>
</dbReference>
<dbReference type="InterPro" id="IPR012394">
    <property type="entry name" value="Aldehyde_DH_NAD(P)"/>
</dbReference>
<evidence type="ECO:0000259" key="6">
    <source>
        <dbReference type="Pfam" id="PF00171"/>
    </source>
</evidence>
<dbReference type="CDD" id="cd07087">
    <property type="entry name" value="ALDH_F3-13-14_CALDH-like"/>
    <property type="match status" value="1"/>
</dbReference>
<evidence type="ECO:0000256" key="3">
    <source>
        <dbReference type="PIRNR" id="PIRNR036492"/>
    </source>
</evidence>
<dbReference type="EMBL" id="JAROCF010000001">
    <property type="protein sequence ID" value="MDN4614790.1"/>
    <property type="molecule type" value="Genomic_DNA"/>
</dbReference>
<evidence type="ECO:0000313" key="7">
    <source>
        <dbReference type="EMBL" id="MDN4614790.1"/>
    </source>
</evidence>
<evidence type="ECO:0000256" key="5">
    <source>
        <dbReference type="RuleBase" id="RU003345"/>
    </source>
</evidence>
<dbReference type="InterPro" id="IPR016160">
    <property type="entry name" value="Ald_DH_CS_CYS"/>
</dbReference>
<dbReference type="PROSITE" id="PS00070">
    <property type="entry name" value="ALDEHYDE_DEHYDR_CYS"/>
    <property type="match status" value="1"/>
</dbReference>
<dbReference type="Gene3D" id="3.40.309.10">
    <property type="entry name" value="Aldehyde Dehydrogenase, Chain A, domain 2"/>
    <property type="match status" value="1"/>
</dbReference>
<sequence length="477" mass="50903">MTSAPTGIPGIAGIPQTVADLRSTFDRGVTTSLAWRLGQLRALRRMLTDRAEDFEEALRSDLAKHPTESQIAEIGFVVGELDHTLRRLRRWLRPRRVAVPGALLPARASTLLEPLGVVLIIAPWNYPVQLLLGPLVGALAAGNTVVLKPSELAPATSAAMARLAPQYLDRRAVAVVEGGVEETTELLAQRFDHIFYTGNGRVGRIVAAAAVEHLTPVTLELGGKSPVYVDDSADLAAVAHRLAWGKFMNAGQTCVAPDYVLATRDVAGRLAEALGDAVRELYGDRPEQSPAYGRIVNDRQFERLTGLLGAVGGAGAGTVAVGGEHDAATRYVAPTVLTDVPLDAPVMQEEIFGPILPIVTVDGPEEAIRIIRAGDKPLALYVFSERASVRRRFLTRTSSGAVGFGVPAAHLGVAGLPFGGVGASGSGAYHGERSLRTFSHEKAVLAKPLAPDTLRLIYPPFTEGKDWFARRLLRKLG</sequence>
<keyword evidence="2 3" id="KW-0560">Oxidoreductase</keyword>
<dbReference type="Pfam" id="PF00171">
    <property type="entry name" value="Aldedh"/>
    <property type="match status" value="1"/>
</dbReference>
<organism evidence="7 8">
    <name type="scientific">Leifsonia williamsii</name>
    <dbReference type="NCBI Taxonomy" id="3035919"/>
    <lineage>
        <taxon>Bacteria</taxon>
        <taxon>Bacillati</taxon>
        <taxon>Actinomycetota</taxon>
        <taxon>Actinomycetes</taxon>
        <taxon>Micrococcales</taxon>
        <taxon>Microbacteriaceae</taxon>
        <taxon>Leifsonia</taxon>
    </lineage>
</organism>
<feature type="active site" evidence="4">
    <location>
        <position position="220"/>
    </location>
</feature>
<evidence type="ECO:0000313" key="8">
    <source>
        <dbReference type="Proteomes" id="UP001174208"/>
    </source>
</evidence>
<dbReference type="InterPro" id="IPR016161">
    <property type="entry name" value="Ald_DH/histidinol_DH"/>
</dbReference>
<dbReference type="Gene3D" id="3.40.605.10">
    <property type="entry name" value="Aldehyde Dehydrogenase, Chain A, domain 1"/>
    <property type="match status" value="1"/>
</dbReference>
<dbReference type="PANTHER" id="PTHR43570">
    <property type="entry name" value="ALDEHYDE DEHYDROGENASE"/>
    <property type="match status" value="1"/>
</dbReference>
<evidence type="ECO:0000256" key="4">
    <source>
        <dbReference type="PROSITE-ProRule" id="PRU10007"/>
    </source>
</evidence>
<dbReference type="SUPFAM" id="SSF53720">
    <property type="entry name" value="ALDH-like"/>
    <property type="match status" value="1"/>
</dbReference>
<evidence type="ECO:0000256" key="1">
    <source>
        <dbReference type="ARBA" id="ARBA00009986"/>
    </source>
</evidence>
<reference evidence="7" key="1">
    <citation type="submission" date="2023-06" db="EMBL/GenBank/DDBJ databases">
        <title>MT1 and MT2 Draft Genomes of Novel Species.</title>
        <authorList>
            <person name="Venkateswaran K."/>
        </authorList>
    </citation>
    <scope>NUCLEOTIDE SEQUENCE</scope>
    <source>
        <strain evidence="7">F6_8S_P_1B</strain>
    </source>
</reference>
<dbReference type="InterPro" id="IPR016162">
    <property type="entry name" value="Ald_DH_N"/>
</dbReference>
<proteinExistence type="inferred from homology"/>